<feature type="transmembrane region" description="Helical" evidence="1">
    <location>
        <begin position="7"/>
        <end position="28"/>
    </location>
</feature>
<proteinExistence type="predicted"/>
<name>A0A345DDC3_9BURK</name>
<gene>
    <name evidence="2" type="ORF">DTO96_102115</name>
</gene>
<dbReference type="Proteomes" id="UP000252182">
    <property type="component" value="Chromosome"/>
</dbReference>
<sequence>MTITEQLTLATTIITLVLAVITGIYAWITYKILHVNEVMVLSMKAQQDILIRAYIEVSIYISASNHLMYLTIQNTGKTAATKLKLSIDKDFYKFGDNRTESNNIRGAAAFQNEIDSLPPNSKLSFILGDAASIYKEINNPHQENSSPLTFKVSAIYSCGDLEKITEISSIDLRPYINTTIQHDPIVEELRKITGVLKKSKK</sequence>
<dbReference type="EMBL" id="CP031124">
    <property type="protein sequence ID" value="AXF86361.1"/>
    <property type="molecule type" value="Genomic_DNA"/>
</dbReference>
<evidence type="ECO:0000313" key="3">
    <source>
        <dbReference type="Proteomes" id="UP000252182"/>
    </source>
</evidence>
<keyword evidence="3" id="KW-1185">Reference proteome</keyword>
<keyword evidence="1" id="KW-1133">Transmembrane helix</keyword>
<accession>A0A345DDC3</accession>
<dbReference type="KEGG" id="hyf:DTO96_102115"/>
<evidence type="ECO:0000256" key="1">
    <source>
        <dbReference type="SAM" id="Phobius"/>
    </source>
</evidence>
<organism evidence="2 3">
    <name type="scientific">Ephemeroptericola cinctiostellae</name>
    <dbReference type="NCBI Taxonomy" id="2268024"/>
    <lineage>
        <taxon>Bacteria</taxon>
        <taxon>Pseudomonadati</taxon>
        <taxon>Pseudomonadota</taxon>
        <taxon>Betaproteobacteria</taxon>
        <taxon>Burkholderiales</taxon>
        <taxon>Burkholderiaceae</taxon>
        <taxon>Ephemeroptericola</taxon>
    </lineage>
</organism>
<keyword evidence="1" id="KW-0812">Transmembrane</keyword>
<evidence type="ECO:0000313" key="2">
    <source>
        <dbReference type="EMBL" id="AXF86361.1"/>
    </source>
</evidence>
<protein>
    <submittedName>
        <fullName evidence="2">Uncharacterized protein</fullName>
    </submittedName>
</protein>
<dbReference type="AlphaFoldDB" id="A0A345DDC3"/>
<dbReference type="OrthoDB" id="9155098at2"/>
<keyword evidence="1" id="KW-0472">Membrane</keyword>
<dbReference type="RefSeq" id="WP_114563445.1">
    <property type="nucleotide sequence ID" value="NZ_CP031124.1"/>
</dbReference>
<reference evidence="3" key="1">
    <citation type="submission" date="2018-07" db="EMBL/GenBank/DDBJ databases">
        <authorList>
            <person name="Kim H."/>
        </authorList>
    </citation>
    <scope>NUCLEOTIDE SEQUENCE [LARGE SCALE GENOMIC DNA]</scope>
    <source>
        <strain evidence="3">F02</strain>
    </source>
</reference>